<feature type="transmembrane region" description="Helical" evidence="1">
    <location>
        <begin position="21"/>
        <end position="42"/>
    </location>
</feature>
<keyword evidence="1" id="KW-0812">Transmembrane</keyword>
<dbReference type="EMBL" id="DXBB01000074">
    <property type="protein sequence ID" value="HIZ72985.1"/>
    <property type="molecule type" value="Genomic_DNA"/>
</dbReference>
<accession>A0A9D2G6E7</accession>
<feature type="transmembrane region" description="Helical" evidence="1">
    <location>
        <begin position="306"/>
        <end position="328"/>
    </location>
</feature>
<proteinExistence type="predicted"/>
<dbReference type="Proteomes" id="UP000824102">
    <property type="component" value="Unassembled WGS sequence"/>
</dbReference>
<name>A0A9D2G6E7_9FIRM</name>
<evidence type="ECO:0000313" key="3">
    <source>
        <dbReference type="Proteomes" id="UP000824102"/>
    </source>
</evidence>
<dbReference type="AlphaFoldDB" id="A0A9D2G6E7"/>
<protein>
    <submittedName>
        <fullName evidence="2">RDD family protein</fullName>
    </submittedName>
</protein>
<evidence type="ECO:0000256" key="1">
    <source>
        <dbReference type="SAM" id="Phobius"/>
    </source>
</evidence>
<gene>
    <name evidence="2" type="ORF">H9964_05355</name>
</gene>
<keyword evidence="1" id="KW-0472">Membrane</keyword>
<reference evidence="2" key="1">
    <citation type="journal article" date="2021" name="PeerJ">
        <title>Extensive microbial diversity within the chicken gut microbiome revealed by metagenomics and culture.</title>
        <authorList>
            <person name="Gilroy R."/>
            <person name="Ravi A."/>
            <person name="Getino M."/>
            <person name="Pursley I."/>
            <person name="Horton D.L."/>
            <person name="Alikhan N.F."/>
            <person name="Baker D."/>
            <person name="Gharbi K."/>
            <person name="Hall N."/>
            <person name="Watson M."/>
            <person name="Adriaenssens E.M."/>
            <person name="Foster-Nyarko E."/>
            <person name="Jarju S."/>
            <person name="Secka A."/>
            <person name="Antonio M."/>
            <person name="Oren A."/>
            <person name="Chaudhuri R.R."/>
            <person name="La Ragione R."/>
            <person name="Hildebrand F."/>
            <person name="Pallen M.J."/>
        </authorList>
    </citation>
    <scope>NUCLEOTIDE SEQUENCE</scope>
    <source>
        <strain evidence="2">ChiW7-2402</strain>
    </source>
</reference>
<feature type="transmembrane region" description="Helical" evidence="1">
    <location>
        <begin position="262"/>
        <end position="279"/>
    </location>
</feature>
<reference evidence="2" key="2">
    <citation type="submission" date="2021-04" db="EMBL/GenBank/DDBJ databases">
        <authorList>
            <person name="Gilroy R."/>
        </authorList>
    </citation>
    <scope>NUCLEOTIDE SEQUENCE</scope>
    <source>
        <strain evidence="2">ChiW7-2402</strain>
    </source>
</reference>
<feature type="transmembrane region" description="Helical" evidence="1">
    <location>
        <begin position="348"/>
        <end position="367"/>
    </location>
</feature>
<comment type="caution">
    <text evidence="2">The sequence shown here is derived from an EMBL/GenBank/DDBJ whole genome shotgun (WGS) entry which is preliminary data.</text>
</comment>
<keyword evidence="1" id="KW-1133">Transmembrane helix</keyword>
<sequence length="387" mass="43440">MKILQESDFAFHPPFLPSRRIVAFLTDSLILIAVILLCFKLVDLLYAKYDPKTQQLSDELARESEAIAECFAEAQLMTFGEQGKAEAFEIQGQKFIYSLVLSTLGEEVSEQTAYLSEGIYNDMGDTARSVFYYFAEFKPAHREQYADYDENETGAAYAEELFLQACGNEADSCFGDDFPLLERNTATALDRLICFREDSCVIDGNTYYGRETFLTLLDAFSEVLLAARSDLAENYRPYAELQESFASSREEMIGVRTAELCLAYASGILLCFLVLPIVLRGQSAGIHLMGGRCIGREGLKMQWYSYLLRPVFAGVTYFINVVFAVLLMFGTNCVHFLTFRIGGTFPVYALYLISAGVLLLSLILLFADRTGRRTLTDLLSATEVKEK</sequence>
<evidence type="ECO:0000313" key="2">
    <source>
        <dbReference type="EMBL" id="HIZ72985.1"/>
    </source>
</evidence>
<organism evidence="2 3">
    <name type="scientific">Candidatus Gallimonas intestinavium</name>
    <dbReference type="NCBI Taxonomy" id="2838603"/>
    <lineage>
        <taxon>Bacteria</taxon>
        <taxon>Bacillati</taxon>
        <taxon>Bacillota</taxon>
        <taxon>Clostridia</taxon>
        <taxon>Candidatus Gallimonas</taxon>
    </lineage>
</organism>